<keyword evidence="3" id="KW-1185">Reference proteome</keyword>
<evidence type="ECO:0000256" key="1">
    <source>
        <dbReference type="SAM" id="MobiDB-lite"/>
    </source>
</evidence>
<feature type="compositionally biased region" description="Polar residues" evidence="1">
    <location>
        <begin position="1"/>
        <end position="22"/>
    </location>
</feature>
<dbReference type="EMBL" id="JACHXD010000018">
    <property type="protein sequence ID" value="MBB3121587.1"/>
    <property type="molecule type" value="Genomic_DNA"/>
</dbReference>
<sequence>MSIGTHRQSGRITVQRSDTGFQHRTIKPGYLYPEVESPSQTAIS</sequence>
<proteinExistence type="predicted"/>
<evidence type="ECO:0000313" key="3">
    <source>
        <dbReference type="Proteomes" id="UP000541535"/>
    </source>
</evidence>
<comment type="caution">
    <text evidence="2">The sequence shown here is derived from an EMBL/GenBank/DDBJ whole genome shotgun (WGS) entry which is preliminary data.</text>
</comment>
<feature type="region of interest" description="Disordered" evidence="1">
    <location>
        <begin position="1"/>
        <end position="44"/>
    </location>
</feature>
<gene>
    <name evidence="2" type="ORF">FHS03_004665</name>
</gene>
<dbReference type="Proteomes" id="UP000541535">
    <property type="component" value="Unassembled WGS sequence"/>
</dbReference>
<organism evidence="2 3">
    <name type="scientific">Pseudoduganella violacea</name>
    <dbReference type="NCBI Taxonomy" id="1715466"/>
    <lineage>
        <taxon>Bacteria</taxon>
        <taxon>Pseudomonadati</taxon>
        <taxon>Pseudomonadota</taxon>
        <taxon>Betaproteobacteria</taxon>
        <taxon>Burkholderiales</taxon>
        <taxon>Oxalobacteraceae</taxon>
        <taxon>Telluria group</taxon>
        <taxon>Pseudoduganella</taxon>
    </lineage>
</organism>
<name>A0A7W5BE76_9BURK</name>
<dbReference type="AlphaFoldDB" id="A0A7W5BE76"/>
<evidence type="ECO:0000313" key="2">
    <source>
        <dbReference type="EMBL" id="MBB3121587.1"/>
    </source>
</evidence>
<accession>A0A7W5BE76</accession>
<dbReference type="RefSeq" id="WP_260110668.1">
    <property type="nucleotide sequence ID" value="NZ_JACHXD010000018.1"/>
</dbReference>
<reference evidence="2 3" key="1">
    <citation type="submission" date="2020-08" db="EMBL/GenBank/DDBJ databases">
        <title>Genomic Encyclopedia of Type Strains, Phase III (KMG-III): the genomes of soil and plant-associated and newly described type strains.</title>
        <authorList>
            <person name="Whitman W."/>
        </authorList>
    </citation>
    <scope>NUCLEOTIDE SEQUENCE [LARGE SCALE GENOMIC DNA]</scope>
    <source>
        <strain evidence="2 3">CECT 8897</strain>
    </source>
</reference>
<protein>
    <submittedName>
        <fullName evidence="2">Uncharacterized protein</fullName>
    </submittedName>
</protein>